<sequence length="36" mass="3973">MLNLISFFISFPPNCRKSGSGLLPGNYAEGGRRLCR</sequence>
<evidence type="ECO:0000313" key="1">
    <source>
        <dbReference type="EMBL" id="EDN00387.1"/>
    </source>
</evidence>
<name>A6NU41_9FIRM</name>
<reference evidence="1 2" key="2">
    <citation type="submission" date="2007-06" db="EMBL/GenBank/DDBJ databases">
        <title>Draft genome sequence of Pseudoflavonifractor capillosus ATCC 29799.</title>
        <authorList>
            <person name="Sudarsanam P."/>
            <person name="Ley R."/>
            <person name="Guruge J."/>
            <person name="Turnbaugh P.J."/>
            <person name="Mahowald M."/>
            <person name="Liep D."/>
            <person name="Gordon J."/>
        </authorList>
    </citation>
    <scope>NUCLEOTIDE SEQUENCE [LARGE SCALE GENOMIC DNA]</scope>
    <source>
        <strain evidence="1 2">ATCC 29799</strain>
    </source>
</reference>
<keyword evidence="2" id="KW-1185">Reference proteome</keyword>
<protein>
    <submittedName>
        <fullName evidence="1">Uncharacterized protein</fullName>
    </submittedName>
</protein>
<organism evidence="1 2">
    <name type="scientific">Pseudoflavonifractor capillosus ATCC 29799</name>
    <dbReference type="NCBI Taxonomy" id="411467"/>
    <lineage>
        <taxon>Bacteria</taxon>
        <taxon>Bacillati</taxon>
        <taxon>Bacillota</taxon>
        <taxon>Clostridia</taxon>
        <taxon>Eubacteriales</taxon>
        <taxon>Oscillospiraceae</taxon>
        <taxon>Pseudoflavonifractor</taxon>
    </lineage>
</organism>
<dbReference type="Proteomes" id="UP000003639">
    <property type="component" value="Unassembled WGS sequence"/>
</dbReference>
<dbReference type="AlphaFoldDB" id="A6NU41"/>
<comment type="caution">
    <text evidence="1">The sequence shown here is derived from an EMBL/GenBank/DDBJ whole genome shotgun (WGS) entry which is preliminary data.</text>
</comment>
<gene>
    <name evidence="1" type="ORF">BACCAP_01722</name>
</gene>
<evidence type="ECO:0000313" key="2">
    <source>
        <dbReference type="Proteomes" id="UP000003639"/>
    </source>
</evidence>
<proteinExistence type="predicted"/>
<reference evidence="1 2" key="1">
    <citation type="submission" date="2007-04" db="EMBL/GenBank/DDBJ databases">
        <authorList>
            <person name="Fulton L."/>
            <person name="Clifton S."/>
            <person name="Fulton B."/>
            <person name="Xu J."/>
            <person name="Minx P."/>
            <person name="Pepin K.H."/>
            <person name="Johnson M."/>
            <person name="Thiruvilangam P."/>
            <person name="Bhonagiri V."/>
            <person name="Nash W.E."/>
            <person name="Mardis E.R."/>
            <person name="Wilson R.K."/>
        </authorList>
    </citation>
    <scope>NUCLEOTIDE SEQUENCE [LARGE SCALE GENOMIC DNA]</scope>
    <source>
        <strain evidence="1 2">ATCC 29799</strain>
    </source>
</reference>
<accession>A6NU41</accession>
<dbReference type="EMBL" id="AAXG02000011">
    <property type="protein sequence ID" value="EDN00387.1"/>
    <property type="molecule type" value="Genomic_DNA"/>
</dbReference>